<dbReference type="NCBIfam" id="NF000595">
    <property type="entry name" value="PRK00015.1-3"/>
    <property type="match status" value="1"/>
</dbReference>
<dbReference type="EC" id="3.1.26.4" evidence="6 14"/>
<proteinExistence type="inferred from homology"/>
<evidence type="ECO:0000256" key="13">
    <source>
        <dbReference type="ARBA" id="ARBA00023211"/>
    </source>
</evidence>
<keyword evidence="19" id="KW-1185">Reference proteome</keyword>
<keyword evidence="12 14" id="KW-0378">Hydrolase</keyword>
<comment type="caution">
    <text evidence="18">The sequence shown here is derived from an EMBL/GenBank/DDBJ whole genome shotgun (WGS) entry which is preliminary data.</text>
</comment>
<evidence type="ECO:0000256" key="9">
    <source>
        <dbReference type="ARBA" id="ARBA00022722"/>
    </source>
</evidence>
<dbReference type="PANTHER" id="PTHR10954">
    <property type="entry name" value="RIBONUCLEASE H2 SUBUNIT A"/>
    <property type="match status" value="1"/>
</dbReference>
<gene>
    <name evidence="14" type="primary">rnhB</name>
    <name evidence="18" type="ORF">ACFSX4_04685</name>
</gene>
<sequence>MKTIKSSVSDIKCINTLEALQSSEYQEDPRKGVQNALKSRRNQLVKEIQLRDEYHEMMAFELQHTDSFVAGIDEAGRGPLAGEVVAAAVILPADFYLPGLNDSKKLSLKKRLSFREIIMQEADYGIGIATVEEIDEMNIYEAAKCAMKRAVSNLKKQPDHLLVDAMTLNCGIEETSLIKGDQRSVSIAAASIIAKTTRDSMMEAYDLKYPGYDFSKNKGYGTSTHLDGLEKNGITPIHRKTFEPIKSKFTVK</sequence>
<evidence type="ECO:0000256" key="7">
    <source>
        <dbReference type="ARBA" id="ARBA00019179"/>
    </source>
</evidence>
<evidence type="ECO:0000256" key="12">
    <source>
        <dbReference type="ARBA" id="ARBA00022801"/>
    </source>
</evidence>
<evidence type="ECO:0000256" key="1">
    <source>
        <dbReference type="ARBA" id="ARBA00000077"/>
    </source>
</evidence>
<dbReference type="NCBIfam" id="NF000594">
    <property type="entry name" value="PRK00015.1-1"/>
    <property type="match status" value="1"/>
</dbReference>
<accession>A0ABW5WTL7</accession>
<comment type="cofactor">
    <cofactor evidence="14 15">
        <name>Mn(2+)</name>
        <dbReference type="ChEBI" id="CHEBI:29035"/>
    </cofactor>
    <cofactor evidence="14 15">
        <name>Mg(2+)</name>
        <dbReference type="ChEBI" id="CHEBI:18420"/>
    </cofactor>
    <text evidence="14 15">Manganese or magnesium. Binds 1 divalent metal ion per monomer in the absence of substrate. May bind a second metal ion after substrate binding.</text>
</comment>
<evidence type="ECO:0000256" key="14">
    <source>
        <dbReference type="HAMAP-Rule" id="MF_00052"/>
    </source>
</evidence>
<evidence type="ECO:0000256" key="10">
    <source>
        <dbReference type="ARBA" id="ARBA00022723"/>
    </source>
</evidence>
<evidence type="ECO:0000256" key="11">
    <source>
        <dbReference type="ARBA" id="ARBA00022759"/>
    </source>
</evidence>
<comment type="subcellular location">
    <subcellularLocation>
        <location evidence="4 14">Cytoplasm</location>
    </subcellularLocation>
</comment>
<dbReference type="Proteomes" id="UP001597519">
    <property type="component" value="Unassembled WGS sequence"/>
</dbReference>
<keyword evidence="8 14" id="KW-0963">Cytoplasm</keyword>
<keyword evidence="11 14" id="KW-0255">Endonuclease</keyword>
<evidence type="ECO:0000256" key="2">
    <source>
        <dbReference type="ARBA" id="ARBA00001946"/>
    </source>
</evidence>
<feature type="binding site" evidence="14 15">
    <location>
        <position position="164"/>
    </location>
    <ligand>
        <name>a divalent metal cation</name>
        <dbReference type="ChEBI" id="CHEBI:60240"/>
    </ligand>
</feature>
<evidence type="ECO:0000313" key="19">
    <source>
        <dbReference type="Proteomes" id="UP001597519"/>
    </source>
</evidence>
<dbReference type="InterPro" id="IPR036397">
    <property type="entry name" value="RNaseH_sf"/>
</dbReference>
<keyword evidence="13 14" id="KW-0464">Manganese</keyword>
<dbReference type="RefSeq" id="WP_377772046.1">
    <property type="nucleotide sequence ID" value="NZ_JBHUOQ010000001.1"/>
</dbReference>
<evidence type="ECO:0000256" key="15">
    <source>
        <dbReference type="PROSITE-ProRule" id="PRU01319"/>
    </source>
</evidence>
<evidence type="ECO:0000256" key="5">
    <source>
        <dbReference type="ARBA" id="ARBA00007383"/>
    </source>
</evidence>
<feature type="binding site" evidence="14 15">
    <location>
        <position position="74"/>
    </location>
    <ligand>
        <name>a divalent metal cation</name>
        <dbReference type="ChEBI" id="CHEBI:60240"/>
    </ligand>
</feature>
<evidence type="ECO:0000259" key="17">
    <source>
        <dbReference type="PROSITE" id="PS51975"/>
    </source>
</evidence>
<feature type="domain" description="RNase H type-2" evidence="17">
    <location>
        <begin position="67"/>
        <end position="252"/>
    </location>
</feature>
<evidence type="ECO:0000256" key="8">
    <source>
        <dbReference type="ARBA" id="ARBA00022490"/>
    </source>
</evidence>
<evidence type="ECO:0000256" key="6">
    <source>
        <dbReference type="ARBA" id="ARBA00012180"/>
    </source>
</evidence>
<dbReference type="PANTHER" id="PTHR10954:SF18">
    <property type="entry name" value="RIBONUCLEASE HII"/>
    <property type="match status" value="1"/>
</dbReference>
<evidence type="ECO:0000313" key="18">
    <source>
        <dbReference type="EMBL" id="MFD2829755.1"/>
    </source>
</evidence>
<dbReference type="SUPFAM" id="SSF53098">
    <property type="entry name" value="Ribonuclease H-like"/>
    <property type="match status" value="1"/>
</dbReference>
<dbReference type="Gene3D" id="3.30.420.10">
    <property type="entry name" value="Ribonuclease H-like superfamily/Ribonuclease H"/>
    <property type="match status" value="1"/>
</dbReference>
<keyword evidence="10 14" id="KW-0479">Metal-binding</keyword>
<comment type="function">
    <text evidence="3 14 16">Endonuclease that specifically degrades the RNA of RNA-DNA hybrids.</text>
</comment>
<organism evidence="18 19">
    <name type="scientific">Corticicoccus populi</name>
    <dbReference type="NCBI Taxonomy" id="1812821"/>
    <lineage>
        <taxon>Bacteria</taxon>
        <taxon>Bacillati</taxon>
        <taxon>Bacillota</taxon>
        <taxon>Bacilli</taxon>
        <taxon>Bacillales</taxon>
        <taxon>Staphylococcaceae</taxon>
        <taxon>Corticicoccus</taxon>
    </lineage>
</organism>
<name>A0ABW5WTL7_9STAP</name>
<dbReference type="HAMAP" id="MF_00052_B">
    <property type="entry name" value="RNase_HII_B"/>
    <property type="match status" value="1"/>
</dbReference>
<protein>
    <recommendedName>
        <fullName evidence="7 14">Ribonuclease HII</fullName>
        <shortName evidence="14">RNase HII</shortName>
        <ecNumber evidence="6 14">3.1.26.4</ecNumber>
    </recommendedName>
</protein>
<comment type="catalytic activity">
    <reaction evidence="1 14 15 16">
        <text>Endonucleolytic cleavage to 5'-phosphomonoester.</text>
        <dbReference type="EC" id="3.1.26.4"/>
    </reaction>
</comment>
<dbReference type="InterPro" id="IPR024567">
    <property type="entry name" value="RNase_HII/HIII_dom"/>
</dbReference>
<comment type="similarity">
    <text evidence="5 14 16">Belongs to the RNase HII family.</text>
</comment>
<comment type="cofactor">
    <cofactor evidence="2">
        <name>Mg(2+)</name>
        <dbReference type="ChEBI" id="CHEBI:18420"/>
    </cofactor>
</comment>
<keyword evidence="9 14" id="KW-0540">Nuclease</keyword>
<dbReference type="InterPro" id="IPR012337">
    <property type="entry name" value="RNaseH-like_sf"/>
</dbReference>
<dbReference type="InterPro" id="IPR022898">
    <property type="entry name" value="RNase_HII"/>
</dbReference>
<dbReference type="InterPro" id="IPR001352">
    <property type="entry name" value="RNase_HII/HIII"/>
</dbReference>
<dbReference type="CDD" id="cd07182">
    <property type="entry name" value="RNase_HII_bacteria_HII_like"/>
    <property type="match status" value="1"/>
</dbReference>
<reference evidence="19" key="1">
    <citation type="journal article" date="2019" name="Int. J. Syst. Evol. Microbiol.">
        <title>The Global Catalogue of Microorganisms (GCM) 10K type strain sequencing project: providing services to taxonomists for standard genome sequencing and annotation.</title>
        <authorList>
            <consortium name="The Broad Institute Genomics Platform"/>
            <consortium name="The Broad Institute Genome Sequencing Center for Infectious Disease"/>
            <person name="Wu L."/>
            <person name="Ma J."/>
        </authorList>
    </citation>
    <scope>NUCLEOTIDE SEQUENCE [LARGE SCALE GENOMIC DNA]</scope>
    <source>
        <strain evidence="19">KCTC 33575</strain>
    </source>
</reference>
<dbReference type="Pfam" id="PF01351">
    <property type="entry name" value="RNase_HII"/>
    <property type="match status" value="1"/>
</dbReference>
<dbReference type="GO" id="GO:0004523">
    <property type="term" value="F:RNA-DNA hybrid ribonuclease activity"/>
    <property type="evidence" value="ECO:0007669"/>
    <property type="project" value="UniProtKB-EC"/>
</dbReference>
<evidence type="ECO:0000256" key="16">
    <source>
        <dbReference type="RuleBase" id="RU003515"/>
    </source>
</evidence>
<evidence type="ECO:0000256" key="4">
    <source>
        <dbReference type="ARBA" id="ARBA00004496"/>
    </source>
</evidence>
<dbReference type="PROSITE" id="PS51975">
    <property type="entry name" value="RNASE_H_2"/>
    <property type="match status" value="1"/>
</dbReference>
<feature type="binding site" evidence="14 15">
    <location>
        <position position="73"/>
    </location>
    <ligand>
        <name>a divalent metal cation</name>
        <dbReference type="ChEBI" id="CHEBI:60240"/>
    </ligand>
</feature>
<dbReference type="EMBL" id="JBHUOQ010000001">
    <property type="protein sequence ID" value="MFD2829755.1"/>
    <property type="molecule type" value="Genomic_DNA"/>
</dbReference>
<evidence type="ECO:0000256" key="3">
    <source>
        <dbReference type="ARBA" id="ARBA00004065"/>
    </source>
</evidence>